<proteinExistence type="predicted"/>
<dbReference type="AlphaFoldDB" id="A0A841FNS0"/>
<dbReference type="Gene3D" id="3.40.630.30">
    <property type="match status" value="1"/>
</dbReference>
<organism evidence="2 3">
    <name type="scientific">Phytomonospora endophytica</name>
    <dbReference type="NCBI Taxonomy" id="714109"/>
    <lineage>
        <taxon>Bacteria</taxon>
        <taxon>Bacillati</taxon>
        <taxon>Actinomycetota</taxon>
        <taxon>Actinomycetes</taxon>
        <taxon>Micromonosporales</taxon>
        <taxon>Micromonosporaceae</taxon>
        <taxon>Phytomonospora</taxon>
    </lineage>
</organism>
<dbReference type="PROSITE" id="PS51186">
    <property type="entry name" value="GNAT"/>
    <property type="match status" value="1"/>
</dbReference>
<dbReference type="Pfam" id="PF00583">
    <property type="entry name" value="Acetyltransf_1"/>
    <property type="match status" value="1"/>
</dbReference>
<comment type="caution">
    <text evidence="2">The sequence shown here is derived from an EMBL/GenBank/DDBJ whole genome shotgun (WGS) entry which is preliminary data.</text>
</comment>
<sequence>MTDIRTARAEEIPNLTTLDGSEERNAATAAYLTDLLAKGCTRPEWCFVAENGAGKIVGNVVLWTAPGHDVPTDFVLFEAPWDDPELGLRILRHGFAAARELGATELSHMLDMPAQAPQFQTEPDARQAVLTEAGLSVARDGRRFQWLAGSALPAQDPRLTWRSIAEIGSEPFIELFEKILADTADSLLQADVRKLGLRGAAELLLEDMSDMEHEPEWFELGYDETGSVAAVSLPARNPSFPVIGFVGVSPDHRGKGYSASIVARGTQILVANGATEIRGDCDAGNVAMYKGFERSGYVNFADRRAYSGTI</sequence>
<evidence type="ECO:0000313" key="3">
    <source>
        <dbReference type="Proteomes" id="UP000548476"/>
    </source>
</evidence>
<dbReference type="EMBL" id="JACHGT010000006">
    <property type="protein sequence ID" value="MBB6035202.1"/>
    <property type="molecule type" value="Genomic_DNA"/>
</dbReference>
<dbReference type="Proteomes" id="UP000548476">
    <property type="component" value="Unassembled WGS sequence"/>
</dbReference>
<dbReference type="SUPFAM" id="SSF55729">
    <property type="entry name" value="Acyl-CoA N-acyltransferases (Nat)"/>
    <property type="match status" value="1"/>
</dbReference>
<dbReference type="RefSeq" id="WP_184788062.1">
    <property type="nucleotide sequence ID" value="NZ_BONT01000006.1"/>
</dbReference>
<feature type="domain" description="N-acetyltransferase" evidence="1">
    <location>
        <begin position="170"/>
        <end position="310"/>
    </location>
</feature>
<accession>A0A841FNS0</accession>
<protein>
    <submittedName>
        <fullName evidence="2">GNAT superfamily N-acetyltransferase</fullName>
    </submittedName>
</protein>
<dbReference type="InterPro" id="IPR016181">
    <property type="entry name" value="Acyl_CoA_acyltransferase"/>
</dbReference>
<dbReference type="GO" id="GO:0016747">
    <property type="term" value="F:acyltransferase activity, transferring groups other than amino-acyl groups"/>
    <property type="evidence" value="ECO:0007669"/>
    <property type="project" value="InterPro"/>
</dbReference>
<gene>
    <name evidence="2" type="ORF">HNR73_003059</name>
</gene>
<dbReference type="InterPro" id="IPR000182">
    <property type="entry name" value="GNAT_dom"/>
</dbReference>
<keyword evidence="3" id="KW-1185">Reference proteome</keyword>
<name>A0A841FNS0_9ACTN</name>
<keyword evidence="2" id="KW-0808">Transferase</keyword>
<evidence type="ECO:0000259" key="1">
    <source>
        <dbReference type="PROSITE" id="PS51186"/>
    </source>
</evidence>
<dbReference type="CDD" id="cd04301">
    <property type="entry name" value="NAT_SF"/>
    <property type="match status" value="1"/>
</dbReference>
<evidence type="ECO:0000313" key="2">
    <source>
        <dbReference type="EMBL" id="MBB6035202.1"/>
    </source>
</evidence>
<reference evidence="2 3" key="1">
    <citation type="submission" date="2020-08" db="EMBL/GenBank/DDBJ databases">
        <title>Genomic Encyclopedia of Type Strains, Phase IV (KMG-IV): sequencing the most valuable type-strain genomes for metagenomic binning, comparative biology and taxonomic classification.</title>
        <authorList>
            <person name="Goeker M."/>
        </authorList>
    </citation>
    <scope>NUCLEOTIDE SEQUENCE [LARGE SCALE GENOMIC DNA]</scope>
    <source>
        <strain evidence="2 3">YIM 65646</strain>
    </source>
</reference>